<keyword evidence="5" id="KW-0539">Nucleus</keyword>
<dbReference type="InterPro" id="IPR009072">
    <property type="entry name" value="Histone-fold"/>
</dbReference>
<protein>
    <recommendedName>
        <fullName evidence="6">TATA box binding protein associated factor (TAF) histone-like fold domain-containing protein</fullName>
    </recommendedName>
</protein>
<dbReference type="EMBL" id="GL376585">
    <property type="status" value="NOT_ANNOTATED_CDS"/>
    <property type="molecule type" value="Genomic_DNA"/>
</dbReference>
<dbReference type="InterPro" id="IPR016024">
    <property type="entry name" value="ARM-type_fold"/>
</dbReference>
<keyword evidence="3" id="KW-0805">Transcription regulation</keyword>
<sequence>MSVLRPESLQVVAQSLGIDALSDACVRELLPEVELRVREIIQDALKFRRHSKQAALGTNHVNQALQARNIESLYGFGAPGAVKYRQCDEQKSLYFVDDEELELSEILNAPLPQIPMHPVLNIHWLAVDGVQPMIPENESIEDDSSRRTSIKDDAFVNQVDRKPLVKHVLTEEMQLYYTNITDAVKSDDFESQRAAFTSLANDPGIHQLLPYFSRFVYEEVKHSSQDLSLLFSLMRVCRCLLVNQHLRVELYLHQLLPAILTCVLGKQLCENPADDHWALRKYAAHLVAQICERYGETYENIQPRVSKTYHKAITDPSCPFTTQYGALYGMMYLGPLVMEGLLFPNLAQYYSRLEPALSSSNPNLVERLEAQNCLGILVHASGTYFSMTKITKRKAAASFSSPALTGIVDLLYDAFGESLVPYIRPEYTGAMLDLSL</sequence>
<dbReference type="Gene3D" id="1.25.40.770">
    <property type="entry name" value="TAF6, C-terminal HEAT repeat domain"/>
    <property type="match status" value="1"/>
</dbReference>
<dbReference type="Pfam" id="PF07571">
    <property type="entry name" value="TAF6_C"/>
    <property type="match status" value="1"/>
</dbReference>
<evidence type="ECO:0000256" key="3">
    <source>
        <dbReference type="ARBA" id="ARBA00023015"/>
    </source>
</evidence>
<evidence type="ECO:0000256" key="1">
    <source>
        <dbReference type="ARBA" id="ARBA00004123"/>
    </source>
</evidence>
<dbReference type="OMA" id="YFVQFIA"/>
<dbReference type="SUPFAM" id="SSF48371">
    <property type="entry name" value="ARM repeat"/>
    <property type="match status" value="1"/>
</dbReference>
<dbReference type="CDD" id="cd22931">
    <property type="entry name" value="HFD_TAF6"/>
    <property type="match status" value="1"/>
</dbReference>
<dbReference type="SMART" id="SM00803">
    <property type="entry name" value="TAF"/>
    <property type="match status" value="1"/>
</dbReference>
<dbReference type="GO" id="GO:0046982">
    <property type="term" value="F:protein heterodimerization activity"/>
    <property type="evidence" value="ECO:0007669"/>
    <property type="project" value="InterPro"/>
</dbReference>
<dbReference type="InterPro" id="IPR046344">
    <property type="entry name" value="TAF6_C_sf"/>
</dbReference>
<dbReference type="PANTHER" id="PTHR10221">
    <property type="entry name" value="TRANSCRIPTION INITIATION FACTOR TFIID SUBUNIT 6"/>
    <property type="match status" value="1"/>
</dbReference>
<dbReference type="eggNOG" id="KOG2549">
    <property type="taxonomic scope" value="Eukaryota"/>
</dbReference>
<dbReference type="GO" id="GO:0005669">
    <property type="term" value="C:transcription factor TFIID complex"/>
    <property type="evidence" value="ECO:0007669"/>
    <property type="project" value="InterPro"/>
</dbReference>
<evidence type="ECO:0000259" key="6">
    <source>
        <dbReference type="SMART" id="SM00803"/>
    </source>
</evidence>
<comment type="subcellular location">
    <subcellularLocation>
        <location evidence="1">Nucleus</location>
    </subcellularLocation>
</comment>
<dbReference type="Pfam" id="PF02969">
    <property type="entry name" value="TAF"/>
    <property type="match status" value="1"/>
</dbReference>
<dbReference type="AlphaFoldDB" id="K3WRX7"/>
<evidence type="ECO:0000256" key="5">
    <source>
        <dbReference type="ARBA" id="ARBA00023242"/>
    </source>
</evidence>
<dbReference type="Proteomes" id="UP000019132">
    <property type="component" value="Unassembled WGS sequence"/>
</dbReference>
<reference evidence="7" key="3">
    <citation type="submission" date="2015-02" db="UniProtKB">
        <authorList>
            <consortium name="EnsemblProtists"/>
        </authorList>
    </citation>
    <scope>IDENTIFICATION</scope>
    <source>
        <strain evidence="7">DAOM BR144</strain>
    </source>
</reference>
<dbReference type="InParanoid" id="K3WRX7"/>
<dbReference type="GO" id="GO:0000124">
    <property type="term" value="C:SAGA complex"/>
    <property type="evidence" value="ECO:0007669"/>
    <property type="project" value="InterPro"/>
</dbReference>
<reference evidence="8" key="1">
    <citation type="journal article" date="2010" name="Genome Biol.">
        <title>Genome sequence of the necrotrophic plant pathogen Pythium ultimum reveals original pathogenicity mechanisms and effector repertoire.</title>
        <authorList>
            <person name="Levesque C.A."/>
            <person name="Brouwer H."/>
            <person name="Cano L."/>
            <person name="Hamilton J.P."/>
            <person name="Holt C."/>
            <person name="Huitema E."/>
            <person name="Raffaele S."/>
            <person name="Robideau G.P."/>
            <person name="Thines M."/>
            <person name="Win J."/>
            <person name="Zerillo M.M."/>
            <person name="Beakes G.W."/>
            <person name="Boore J.L."/>
            <person name="Busam D."/>
            <person name="Dumas B."/>
            <person name="Ferriera S."/>
            <person name="Fuerstenberg S.I."/>
            <person name="Gachon C.M."/>
            <person name="Gaulin E."/>
            <person name="Govers F."/>
            <person name="Grenville-Briggs L."/>
            <person name="Horner N."/>
            <person name="Hostetler J."/>
            <person name="Jiang R.H."/>
            <person name="Johnson J."/>
            <person name="Krajaejun T."/>
            <person name="Lin H."/>
            <person name="Meijer H.J."/>
            <person name="Moore B."/>
            <person name="Morris P."/>
            <person name="Phuntmart V."/>
            <person name="Puiu D."/>
            <person name="Shetty J."/>
            <person name="Stajich J.E."/>
            <person name="Tripathy S."/>
            <person name="Wawra S."/>
            <person name="van West P."/>
            <person name="Whitty B.R."/>
            <person name="Coutinho P.M."/>
            <person name="Henrissat B."/>
            <person name="Martin F."/>
            <person name="Thomas P.D."/>
            <person name="Tyler B.M."/>
            <person name="De Vries R.P."/>
            <person name="Kamoun S."/>
            <person name="Yandell M."/>
            <person name="Tisserat N."/>
            <person name="Buell C.R."/>
        </authorList>
    </citation>
    <scope>NUCLEOTIDE SEQUENCE</scope>
    <source>
        <strain evidence="8">DAOM:BR144</strain>
    </source>
</reference>
<dbReference type="GO" id="GO:0016251">
    <property type="term" value="F:RNA polymerase II general transcription initiation factor activity"/>
    <property type="evidence" value="ECO:0007669"/>
    <property type="project" value="InterPro"/>
</dbReference>
<keyword evidence="4" id="KW-0804">Transcription</keyword>
<dbReference type="SUPFAM" id="SSF47113">
    <property type="entry name" value="Histone-fold"/>
    <property type="match status" value="1"/>
</dbReference>
<dbReference type="CDD" id="cd08050">
    <property type="entry name" value="TAF6C"/>
    <property type="match status" value="1"/>
</dbReference>
<evidence type="ECO:0000313" key="8">
    <source>
        <dbReference type="Proteomes" id="UP000019132"/>
    </source>
</evidence>
<proteinExistence type="inferred from homology"/>
<dbReference type="FunFam" id="1.25.40.770:FF:000005">
    <property type="entry name" value="TATA-binding protein-associated-factor"/>
    <property type="match status" value="1"/>
</dbReference>
<evidence type="ECO:0000256" key="4">
    <source>
        <dbReference type="ARBA" id="ARBA00023163"/>
    </source>
</evidence>
<dbReference type="GO" id="GO:0046695">
    <property type="term" value="C:SLIK (SAGA-like) complex"/>
    <property type="evidence" value="ECO:0007669"/>
    <property type="project" value="InterPro"/>
</dbReference>
<dbReference type="InterPro" id="IPR037796">
    <property type="entry name" value="TAF6"/>
</dbReference>
<comment type="similarity">
    <text evidence="2">Belongs to the TAF6 family.</text>
</comment>
<keyword evidence="8" id="KW-1185">Reference proteome</keyword>
<reference evidence="8" key="2">
    <citation type="submission" date="2010-04" db="EMBL/GenBank/DDBJ databases">
        <authorList>
            <person name="Buell R."/>
            <person name="Hamilton J."/>
            <person name="Hostetler J."/>
        </authorList>
    </citation>
    <scope>NUCLEOTIDE SEQUENCE [LARGE SCALE GENOMIC DNA]</scope>
    <source>
        <strain evidence="8">DAOM:BR144</strain>
    </source>
</reference>
<dbReference type="InterPro" id="IPR004823">
    <property type="entry name" value="TAF_TATA-bd_Histone-like_dom"/>
</dbReference>
<feature type="domain" description="TATA box binding protein associated factor (TAF) histone-like fold" evidence="6">
    <location>
        <begin position="2"/>
        <end position="68"/>
    </location>
</feature>
<evidence type="ECO:0000256" key="2">
    <source>
        <dbReference type="ARBA" id="ARBA00007688"/>
    </source>
</evidence>
<evidence type="ECO:0000313" key="7">
    <source>
        <dbReference type="EnsemblProtists" id="PYU1_T007721"/>
    </source>
</evidence>
<dbReference type="PANTHER" id="PTHR10221:SF9">
    <property type="entry name" value="TRANSCRIPTION INITIATION FACTOR TFIID SUBUNIT 6"/>
    <property type="match status" value="1"/>
</dbReference>
<accession>K3WRX7</accession>
<dbReference type="VEuPathDB" id="FungiDB:PYU1_G007705"/>
<name>K3WRX7_GLOUD</name>
<organism evidence="7 8">
    <name type="scientific">Globisporangium ultimum (strain ATCC 200006 / CBS 805.95 / DAOM BR144)</name>
    <name type="common">Pythium ultimum</name>
    <dbReference type="NCBI Taxonomy" id="431595"/>
    <lineage>
        <taxon>Eukaryota</taxon>
        <taxon>Sar</taxon>
        <taxon>Stramenopiles</taxon>
        <taxon>Oomycota</taxon>
        <taxon>Peronosporomycetes</taxon>
        <taxon>Pythiales</taxon>
        <taxon>Pythiaceae</taxon>
        <taxon>Globisporangium</taxon>
    </lineage>
</organism>
<dbReference type="HOGENOM" id="CLU_021711_3_0_1"/>
<dbReference type="EnsemblProtists" id="PYU1_T007721">
    <property type="protein sequence ID" value="PYU1_T007721"/>
    <property type="gene ID" value="PYU1_G007705"/>
</dbReference>
<dbReference type="Gene3D" id="1.10.20.10">
    <property type="entry name" value="Histone, subunit A"/>
    <property type="match status" value="1"/>
</dbReference>
<dbReference type="GO" id="GO:0003713">
    <property type="term" value="F:transcription coactivator activity"/>
    <property type="evidence" value="ECO:0007669"/>
    <property type="project" value="TreeGrafter"/>
</dbReference>
<dbReference type="STRING" id="431595.K3WRX7"/>
<dbReference type="GO" id="GO:0051123">
    <property type="term" value="P:RNA polymerase II preinitiation complex assembly"/>
    <property type="evidence" value="ECO:0007669"/>
    <property type="project" value="TreeGrafter"/>
</dbReference>
<dbReference type="InterPro" id="IPR011442">
    <property type="entry name" value="TAF6_C"/>
</dbReference>